<evidence type="ECO:0000259" key="1">
    <source>
        <dbReference type="Pfam" id="PF20508"/>
    </source>
</evidence>
<dbReference type="InterPro" id="IPR046621">
    <property type="entry name" value="DUF6734"/>
</dbReference>
<dbReference type="Proteomes" id="UP000192276">
    <property type="component" value="Unassembled WGS sequence"/>
</dbReference>
<reference evidence="3" key="1">
    <citation type="submission" date="2016-04" db="EMBL/GenBank/DDBJ databases">
        <authorList>
            <person name="Chen L."/>
            <person name="Zhuang W."/>
            <person name="Wang G."/>
        </authorList>
    </citation>
    <scope>NUCLEOTIDE SEQUENCE [LARGE SCALE GENOMIC DNA]</scope>
    <source>
        <strain evidence="3">208</strain>
    </source>
</reference>
<keyword evidence="3" id="KW-1185">Reference proteome</keyword>
<dbReference type="STRING" id="550983.A4R26_02280"/>
<comment type="caution">
    <text evidence="2">The sequence shown here is derived from an EMBL/GenBank/DDBJ whole genome shotgun (WGS) entry which is preliminary data.</text>
</comment>
<gene>
    <name evidence="2" type="ORF">A4R26_02280</name>
</gene>
<sequence length="276" mass="32481">MNGGWPARKYNYFSWALSCLQLCRYYSNVELVTDDLGKFILIEKLKLPYTNVNTDLNRINNYNAGLWALGKIYAYSLQESPFLHVDSDIFIWNAFDDRIVKAPLTAQNKEHQSLDYTQTFNEICRKFPYVPDYLKELEGRQYVFCSNAGILGGTDIGFFKAYTNEIFRFIDENNDCIEENIVNMNSAYLNVIYEQVIFSQFAQKTNKEITFLFPYDIDIPKYIGFFHEADRNAGFVHCLGTYKQNRQVYRTLEMKMKTLYPDYYHLILELIDSSEL</sequence>
<evidence type="ECO:0000313" key="3">
    <source>
        <dbReference type="Proteomes" id="UP000192276"/>
    </source>
</evidence>
<accession>A0A1V9GDJ2</accession>
<feature type="domain" description="DUF6734" evidence="1">
    <location>
        <begin position="2"/>
        <end position="269"/>
    </location>
</feature>
<dbReference type="Pfam" id="PF20508">
    <property type="entry name" value="DUF6734"/>
    <property type="match status" value="1"/>
</dbReference>
<evidence type="ECO:0000313" key="2">
    <source>
        <dbReference type="EMBL" id="OQP68644.1"/>
    </source>
</evidence>
<organism evidence="2 3">
    <name type="scientific">Niastella populi</name>
    <dbReference type="NCBI Taxonomy" id="550983"/>
    <lineage>
        <taxon>Bacteria</taxon>
        <taxon>Pseudomonadati</taxon>
        <taxon>Bacteroidota</taxon>
        <taxon>Chitinophagia</taxon>
        <taxon>Chitinophagales</taxon>
        <taxon>Chitinophagaceae</taxon>
        <taxon>Niastella</taxon>
    </lineage>
</organism>
<name>A0A1V9GDJ2_9BACT</name>
<proteinExistence type="predicted"/>
<dbReference type="EMBL" id="LWBP01000001">
    <property type="protein sequence ID" value="OQP68644.1"/>
    <property type="molecule type" value="Genomic_DNA"/>
</dbReference>
<protein>
    <recommendedName>
        <fullName evidence="1">DUF6734 domain-containing protein</fullName>
    </recommendedName>
</protein>
<dbReference type="AlphaFoldDB" id="A0A1V9GDJ2"/>